<accession>A0ABN6QM89</accession>
<sequence>MEMMEHEDISNANLAGHLLVAAPYLEGGGFHHSVIFLSRVEEEFVIGYILNHPANMTVGDVAPSTDIPASLYSVPIFKGGPVERNQLIFAAFSRTEEKLRVQFHLQEEQALEYAEDPHVMLRAYVGHSGWTLPQLRRELNDRAWYVSPMVPDLCLEPDYSKVWAMAMRRLSPLHQIMSHAPAQPSLN</sequence>
<dbReference type="PANTHER" id="PTHR30327">
    <property type="entry name" value="UNCHARACTERIZED PROTEIN YQGE"/>
    <property type="match status" value="1"/>
</dbReference>
<evidence type="ECO:0000256" key="1">
    <source>
        <dbReference type="ARBA" id="ARBA00009600"/>
    </source>
</evidence>
<proteinExistence type="inferred from homology"/>
<dbReference type="EMBL" id="AP025943">
    <property type="protein sequence ID" value="BDL44904.1"/>
    <property type="molecule type" value="Genomic_DNA"/>
</dbReference>
<dbReference type="PANTHER" id="PTHR30327:SF1">
    <property type="entry name" value="UPF0301 PROTEIN YQGE"/>
    <property type="match status" value="1"/>
</dbReference>
<evidence type="ECO:0008006" key="4">
    <source>
        <dbReference type="Google" id="ProtNLM"/>
    </source>
</evidence>
<dbReference type="Gene3D" id="3.40.1740.10">
    <property type="entry name" value="VC0467-like"/>
    <property type="match status" value="1"/>
</dbReference>
<keyword evidence="3" id="KW-1185">Reference proteome</keyword>
<evidence type="ECO:0000313" key="3">
    <source>
        <dbReference type="Proteomes" id="UP001062263"/>
    </source>
</evidence>
<comment type="similarity">
    <text evidence="1">Belongs to the UPF0301 (AlgH) family.</text>
</comment>
<gene>
    <name evidence="2" type="ORF">Abiwalacus_24780</name>
</gene>
<dbReference type="SUPFAM" id="SSF143456">
    <property type="entry name" value="VC0467-like"/>
    <property type="match status" value="1"/>
</dbReference>
<evidence type="ECO:0000313" key="2">
    <source>
        <dbReference type="EMBL" id="BDL44904.1"/>
    </source>
</evidence>
<dbReference type="Proteomes" id="UP001062263">
    <property type="component" value="Chromosome"/>
</dbReference>
<name>A0ABN6QM89_9BACT</name>
<organism evidence="2 3">
    <name type="scientific">Akkermansia biwaensis</name>
    <dbReference type="NCBI Taxonomy" id="2946555"/>
    <lineage>
        <taxon>Bacteria</taxon>
        <taxon>Pseudomonadati</taxon>
        <taxon>Verrucomicrobiota</taxon>
        <taxon>Verrucomicrobiia</taxon>
        <taxon>Verrucomicrobiales</taxon>
        <taxon>Akkermansiaceae</taxon>
        <taxon>Akkermansia</taxon>
    </lineage>
</organism>
<dbReference type="Pfam" id="PF02622">
    <property type="entry name" value="DUF179"/>
    <property type="match status" value="1"/>
</dbReference>
<dbReference type="InterPro" id="IPR003774">
    <property type="entry name" value="AlgH-like"/>
</dbReference>
<protein>
    <recommendedName>
        <fullName evidence="4">YqgE/AlgH family protein</fullName>
    </recommendedName>
</protein>
<reference evidence="2" key="1">
    <citation type="submission" date="2022-06" db="EMBL/GenBank/DDBJ databases">
        <title>Akkermansia biwalacus sp. nov., an anaerobic mucin-degrading bacterium isolated from human intestine.</title>
        <authorList>
            <person name="Kobayashi Y."/>
            <person name="Inoue S."/>
            <person name="Kawahara T."/>
            <person name="Kohda N."/>
        </authorList>
    </citation>
    <scope>NUCLEOTIDE SEQUENCE</scope>
    <source>
        <strain evidence="2">WON2089</strain>
    </source>
</reference>